<name>A0A368KVX5_9BACT</name>
<accession>A0A368KVX5</accession>
<gene>
    <name evidence="1" type="ORF">DTL42_04840</name>
</gene>
<comment type="caution">
    <text evidence="1">The sequence shown here is derived from an EMBL/GenBank/DDBJ whole genome shotgun (WGS) entry which is preliminary data.</text>
</comment>
<protein>
    <submittedName>
        <fullName evidence="1">DUF192 domain-containing protein</fullName>
    </submittedName>
</protein>
<dbReference type="InterPro" id="IPR038695">
    <property type="entry name" value="Saro_0823-like_sf"/>
</dbReference>
<organism evidence="1 2">
    <name type="scientific">Bremerella cremea</name>
    <dbReference type="NCBI Taxonomy" id="1031537"/>
    <lineage>
        <taxon>Bacteria</taxon>
        <taxon>Pseudomonadati</taxon>
        <taxon>Planctomycetota</taxon>
        <taxon>Planctomycetia</taxon>
        <taxon>Pirellulales</taxon>
        <taxon>Pirellulaceae</taxon>
        <taxon>Bremerella</taxon>
    </lineage>
</organism>
<sequence length="193" mass="21419">MATKGTSQYVCHGAGNQTNVSAGRLFFARPFCLDARARIHPVDPDGGYIHAGTEFLVSSTVQLIDRETEEVVIPRLLLATSFWKRFCGLQGAAPLAPEEGLLLAPCRSIHTHFLRFSLDIFFCSAEGVVLSQHLDARPWLCIASNRQAHFVVETLAQYPPRLHVGQNVLLASDRKDFSANHRVLPPSLWRQTA</sequence>
<dbReference type="AlphaFoldDB" id="A0A368KVX5"/>
<dbReference type="InterPro" id="IPR003795">
    <property type="entry name" value="DUF192"/>
</dbReference>
<dbReference type="Gene3D" id="2.60.120.1140">
    <property type="entry name" value="Protein of unknown function DUF192"/>
    <property type="match status" value="1"/>
</dbReference>
<dbReference type="EMBL" id="QPEX01000010">
    <property type="protein sequence ID" value="RCS54471.1"/>
    <property type="molecule type" value="Genomic_DNA"/>
</dbReference>
<reference evidence="1 2" key="1">
    <citation type="submission" date="2018-07" db="EMBL/GenBank/DDBJ databases">
        <title>Comparative genomes isolates from brazilian mangrove.</title>
        <authorList>
            <person name="De Araujo J.E."/>
            <person name="Taketani R.G."/>
            <person name="Silva M.C.P."/>
            <person name="Lourenco M.V."/>
            <person name="Oliveira V.M."/>
            <person name="Andreote F.D."/>
        </authorList>
    </citation>
    <scope>NUCLEOTIDE SEQUENCE [LARGE SCALE GENOMIC DNA]</scope>
    <source>
        <strain evidence="1 2">HEX PRIS-MGV</strain>
    </source>
</reference>
<evidence type="ECO:0000313" key="2">
    <source>
        <dbReference type="Proteomes" id="UP000253562"/>
    </source>
</evidence>
<dbReference type="Pfam" id="PF02643">
    <property type="entry name" value="DUF192"/>
    <property type="match status" value="1"/>
</dbReference>
<dbReference type="Proteomes" id="UP000253562">
    <property type="component" value="Unassembled WGS sequence"/>
</dbReference>
<proteinExistence type="predicted"/>
<evidence type="ECO:0000313" key="1">
    <source>
        <dbReference type="EMBL" id="RCS54471.1"/>
    </source>
</evidence>